<dbReference type="EnsemblMetazoa" id="Aqu2.1.33139_001">
    <property type="protein sequence ID" value="Aqu2.1.33139_001"/>
    <property type="gene ID" value="Aqu2.1.33139"/>
</dbReference>
<dbReference type="InParanoid" id="A0A1X7V032"/>
<dbReference type="AlphaFoldDB" id="A0A1X7V032"/>
<sequence length="50" mass="5850">ININHIRYDDFDNVPILLFQLLSFLSFLTNWSQTQHQSTAVECIHSISTK</sequence>
<evidence type="ECO:0000313" key="1">
    <source>
        <dbReference type="EnsemblMetazoa" id="Aqu2.1.33139_001"/>
    </source>
</evidence>
<organism evidence="1">
    <name type="scientific">Amphimedon queenslandica</name>
    <name type="common">Sponge</name>
    <dbReference type="NCBI Taxonomy" id="400682"/>
    <lineage>
        <taxon>Eukaryota</taxon>
        <taxon>Metazoa</taxon>
        <taxon>Porifera</taxon>
        <taxon>Demospongiae</taxon>
        <taxon>Heteroscleromorpha</taxon>
        <taxon>Haplosclerida</taxon>
        <taxon>Niphatidae</taxon>
        <taxon>Amphimedon</taxon>
    </lineage>
</organism>
<proteinExistence type="predicted"/>
<protein>
    <submittedName>
        <fullName evidence="1">Uncharacterized protein</fullName>
    </submittedName>
</protein>
<reference evidence="1" key="1">
    <citation type="submission" date="2017-05" db="UniProtKB">
        <authorList>
            <consortium name="EnsemblMetazoa"/>
        </authorList>
    </citation>
    <scope>IDENTIFICATION</scope>
</reference>
<dbReference type="eggNOG" id="ENOG502QTJW">
    <property type="taxonomic scope" value="Eukaryota"/>
</dbReference>
<accession>A0A1X7V032</accession>
<name>A0A1X7V032_AMPQE</name>